<dbReference type="CDD" id="cd04301">
    <property type="entry name" value="NAT_SF"/>
    <property type="match status" value="1"/>
</dbReference>
<organism evidence="4 5">
    <name type="scientific">Duganella phyllosphaerae</name>
    <dbReference type="NCBI Taxonomy" id="762836"/>
    <lineage>
        <taxon>Bacteria</taxon>
        <taxon>Pseudomonadati</taxon>
        <taxon>Pseudomonadota</taxon>
        <taxon>Betaproteobacteria</taxon>
        <taxon>Burkholderiales</taxon>
        <taxon>Oxalobacteraceae</taxon>
        <taxon>Telluria group</taxon>
        <taxon>Duganella</taxon>
    </lineage>
</organism>
<evidence type="ECO:0000313" key="5">
    <source>
        <dbReference type="Proteomes" id="UP000175989"/>
    </source>
</evidence>
<reference evidence="5" key="1">
    <citation type="journal article" date="2016" name="Front. Microbiol.">
        <title>Molecular Keys to the Janthinobacterium and Duganella spp. Interaction with the Plant Pathogen Fusarium graminearum.</title>
        <authorList>
            <person name="Haack F.S."/>
            <person name="Poehlein A."/>
            <person name="Kroger C."/>
            <person name="Voigt C.A."/>
            <person name="Piepenbring M."/>
            <person name="Bode H.B."/>
            <person name="Daniel R."/>
            <person name="Schafer W."/>
            <person name="Streit W.R."/>
        </authorList>
    </citation>
    <scope>NUCLEOTIDE SEQUENCE [LARGE SCALE GENOMIC DNA]</scope>
    <source>
        <strain evidence="5">T54</strain>
    </source>
</reference>
<keyword evidence="2" id="KW-0012">Acyltransferase</keyword>
<feature type="domain" description="N-acetyltransferase" evidence="3">
    <location>
        <begin position="8"/>
        <end position="161"/>
    </location>
</feature>
<dbReference type="PATRIC" id="fig|762836.4.peg.994"/>
<gene>
    <name evidence="4" type="ORF">DUPY_09440</name>
</gene>
<accession>A0A1E7X5H4</accession>
<dbReference type="InterPro" id="IPR050832">
    <property type="entry name" value="Bact_Acetyltransf"/>
</dbReference>
<evidence type="ECO:0000256" key="2">
    <source>
        <dbReference type="ARBA" id="ARBA00023315"/>
    </source>
</evidence>
<dbReference type="Pfam" id="PF13673">
    <property type="entry name" value="Acetyltransf_10"/>
    <property type="match status" value="1"/>
</dbReference>
<dbReference type="GO" id="GO:0016747">
    <property type="term" value="F:acyltransferase activity, transferring groups other than amino-acyl groups"/>
    <property type="evidence" value="ECO:0007669"/>
    <property type="project" value="InterPro"/>
</dbReference>
<dbReference type="RefSeq" id="WP_070246696.1">
    <property type="nucleotide sequence ID" value="NZ_LROM01000052.1"/>
</dbReference>
<comment type="caution">
    <text evidence="4">The sequence shown here is derived from an EMBL/GenBank/DDBJ whole genome shotgun (WGS) entry which is preliminary data.</text>
</comment>
<proteinExistence type="predicted"/>
<dbReference type="InterPro" id="IPR000182">
    <property type="entry name" value="GNAT_dom"/>
</dbReference>
<dbReference type="SUPFAM" id="SSF55729">
    <property type="entry name" value="Acyl-CoA N-acyltransferases (Nat)"/>
    <property type="match status" value="1"/>
</dbReference>
<dbReference type="InterPro" id="IPR016181">
    <property type="entry name" value="Acyl_CoA_acyltransferase"/>
</dbReference>
<dbReference type="Proteomes" id="UP000175989">
    <property type="component" value="Unassembled WGS sequence"/>
</dbReference>
<dbReference type="PANTHER" id="PTHR43877">
    <property type="entry name" value="AMINOALKYLPHOSPHONATE N-ACETYLTRANSFERASE-RELATED-RELATED"/>
    <property type="match status" value="1"/>
</dbReference>
<evidence type="ECO:0000313" key="4">
    <source>
        <dbReference type="EMBL" id="OFA08038.1"/>
    </source>
</evidence>
<dbReference type="Gene3D" id="3.40.630.30">
    <property type="match status" value="1"/>
</dbReference>
<dbReference type="PROSITE" id="PS51186">
    <property type="entry name" value="GNAT"/>
    <property type="match status" value="1"/>
</dbReference>
<dbReference type="EMBL" id="LROM01000052">
    <property type="protein sequence ID" value="OFA08038.1"/>
    <property type="molecule type" value="Genomic_DNA"/>
</dbReference>
<evidence type="ECO:0000259" key="3">
    <source>
        <dbReference type="PROSITE" id="PS51186"/>
    </source>
</evidence>
<protein>
    <submittedName>
        <fullName evidence="4">Acetyltransferase (GNAT) family protein</fullName>
    </submittedName>
</protein>
<keyword evidence="1 4" id="KW-0808">Transferase</keyword>
<evidence type="ECO:0000256" key="1">
    <source>
        <dbReference type="ARBA" id="ARBA00022679"/>
    </source>
</evidence>
<dbReference type="AlphaFoldDB" id="A0A1E7X5H4"/>
<name>A0A1E7X5H4_9BURK</name>
<keyword evidence="5" id="KW-1185">Reference proteome</keyword>
<sequence length="182" mass="19749">MSLEIHSPQVRVAVAADAEAACNVLRRSIAECCELDHKNDRAILDAWLGNKTPQMVESWFVSSTNFCVVAEQDGVVAGVALLTGAGKLALCYVLPEARRRGLGKAMLARVEEQVLCWGMKALQLHSTATGQGFFASRGYTDAGKVRSPYGVETVFFWKQLDTSGDAGADATKRKRFCNCNSD</sequence>